<gene>
    <name evidence="5" type="ORF">NTEN_LOCUS12241</name>
</gene>
<feature type="compositionally biased region" description="Basic and acidic residues" evidence="3">
    <location>
        <begin position="164"/>
        <end position="179"/>
    </location>
</feature>
<protein>
    <recommendedName>
        <fullName evidence="4">Up-frameshift suppressor 2 C-terminal domain-containing protein</fullName>
    </recommendedName>
</protein>
<feature type="region of interest" description="Disordered" evidence="3">
    <location>
        <begin position="164"/>
        <end position="225"/>
    </location>
</feature>
<evidence type="ECO:0000313" key="5">
    <source>
        <dbReference type="EMBL" id="CAB0006764.1"/>
    </source>
</evidence>
<dbReference type="PANTHER" id="PTHR12839:SF7">
    <property type="entry name" value="REGULATOR OF NONSENSE TRANSCRIPTS 2"/>
    <property type="match status" value="1"/>
</dbReference>
<evidence type="ECO:0000259" key="4">
    <source>
        <dbReference type="Pfam" id="PF04050"/>
    </source>
</evidence>
<accession>A0A6H5GRN0</accession>
<sequence length="225" mass="26019">MRCLDWDDETTAEFAIRTLSKAWKIKFHRVPALAILVAGLVEHQESVGDGFGVNYPSADSDVLYEEEEQEEVDDEADRSNVRLTENEKDEEFLQELEKMVSDNVQDRLKETVRPAKEIVVPMMGKTHRSNDEQKFVMLVRKGNKTLCKDLAVMDSDLVRNLKEREEKERQEKEKFKKLTLDIQRMQLEDSQDGGTGESGSPSQNTNHQRRARYSAQRATNFGYPY</sequence>
<dbReference type="Gene3D" id="1.25.40.180">
    <property type="match status" value="1"/>
</dbReference>
<dbReference type="Gene3D" id="4.10.80.160">
    <property type="match status" value="1"/>
</dbReference>
<dbReference type="AlphaFoldDB" id="A0A6H5GRN0"/>
<evidence type="ECO:0000313" key="6">
    <source>
        <dbReference type="Proteomes" id="UP000479000"/>
    </source>
</evidence>
<dbReference type="GO" id="GO:0000184">
    <property type="term" value="P:nuclear-transcribed mRNA catabolic process, nonsense-mediated decay"/>
    <property type="evidence" value="ECO:0007669"/>
    <property type="project" value="InterPro"/>
</dbReference>
<proteinExistence type="predicted"/>
<dbReference type="Proteomes" id="UP000479000">
    <property type="component" value="Unassembled WGS sequence"/>
</dbReference>
<comment type="subcellular location">
    <subcellularLocation>
        <location evidence="1">Cytoplasm</location>
    </subcellularLocation>
</comment>
<evidence type="ECO:0000256" key="3">
    <source>
        <dbReference type="SAM" id="MobiDB-lite"/>
    </source>
</evidence>
<dbReference type="InterPro" id="IPR039762">
    <property type="entry name" value="Nmd2/UPF2"/>
</dbReference>
<dbReference type="GO" id="GO:0035145">
    <property type="term" value="C:exon-exon junction complex"/>
    <property type="evidence" value="ECO:0007669"/>
    <property type="project" value="TreeGrafter"/>
</dbReference>
<dbReference type="GO" id="GO:0005737">
    <property type="term" value="C:cytoplasm"/>
    <property type="evidence" value="ECO:0007669"/>
    <property type="project" value="UniProtKB-SubCell"/>
</dbReference>
<evidence type="ECO:0000256" key="2">
    <source>
        <dbReference type="ARBA" id="ARBA00022490"/>
    </source>
</evidence>
<keyword evidence="6" id="KW-1185">Reference proteome</keyword>
<evidence type="ECO:0000256" key="1">
    <source>
        <dbReference type="ARBA" id="ARBA00004496"/>
    </source>
</evidence>
<dbReference type="InterPro" id="IPR007193">
    <property type="entry name" value="Upf2/Nmd2_C"/>
</dbReference>
<name>A0A6H5GRN0_9HEMI</name>
<organism evidence="5 6">
    <name type="scientific">Nesidiocoris tenuis</name>
    <dbReference type="NCBI Taxonomy" id="355587"/>
    <lineage>
        <taxon>Eukaryota</taxon>
        <taxon>Metazoa</taxon>
        <taxon>Ecdysozoa</taxon>
        <taxon>Arthropoda</taxon>
        <taxon>Hexapoda</taxon>
        <taxon>Insecta</taxon>
        <taxon>Pterygota</taxon>
        <taxon>Neoptera</taxon>
        <taxon>Paraneoptera</taxon>
        <taxon>Hemiptera</taxon>
        <taxon>Heteroptera</taxon>
        <taxon>Panheteroptera</taxon>
        <taxon>Cimicomorpha</taxon>
        <taxon>Miridae</taxon>
        <taxon>Dicyphina</taxon>
        <taxon>Nesidiocoris</taxon>
    </lineage>
</organism>
<dbReference type="OrthoDB" id="27832at2759"/>
<keyword evidence="2" id="KW-0963">Cytoplasm</keyword>
<feature type="domain" description="Up-frameshift suppressor 2 C-terminal" evidence="4">
    <location>
        <begin position="66"/>
        <end position="181"/>
    </location>
</feature>
<dbReference type="Pfam" id="PF04050">
    <property type="entry name" value="Upf2"/>
    <property type="match status" value="1"/>
</dbReference>
<dbReference type="PANTHER" id="PTHR12839">
    <property type="entry name" value="NONSENSE-MEDIATED MRNA DECAY PROTEIN 2 UP-FRAMESHIFT SUPPRESSOR 2"/>
    <property type="match status" value="1"/>
</dbReference>
<reference evidence="5 6" key="1">
    <citation type="submission" date="2020-02" db="EMBL/GenBank/DDBJ databases">
        <authorList>
            <person name="Ferguson B K."/>
        </authorList>
    </citation>
    <scope>NUCLEOTIDE SEQUENCE [LARGE SCALE GENOMIC DNA]</scope>
</reference>
<dbReference type="EMBL" id="CADCXU010018391">
    <property type="protein sequence ID" value="CAB0006764.1"/>
    <property type="molecule type" value="Genomic_DNA"/>
</dbReference>